<dbReference type="EMBL" id="BJXR01000020">
    <property type="protein sequence ID" value="GEN06996.1"/>
    <property type="molecule type" value="Genomic_DNA"/>
</dbReference>
<accession>A0A511SYL4</accession>
<dbReference type="Proteomes" id="UP000183760">
    <property type="component" value="Unassembled WGS sequence"/>
</dbReference>
<comment type="similarity">
    <text evidence="1">Belongs to the LysR transcriptional regulatory family.</text>
</comment>
<dbReference type="SUPFAM" id="SSF46785">
    <property type="entry name" value="Winged helix' DNA-binding domain"/>
    <property type="match status" value="1"/>
</dbReference>
<evidence type="ECO:0000313" key="7">
    <source>
        <dbReference type="EMBL" id="GEN06996.1"/>
    </source>
</evidence>
<reference evidence="7 10" key="2">
    <citation type="submission" date="2019-07" db="EMBL/GenBank/DDBJ databases">
        <title>Whole genome shotgun sequence of Myxococcus fulvus NBRC 100333.</title>
        <authorList>
            <person name="Hosoyama A."/>
            <person name="Uohara A."/>
            <person name="Ohji S."/>
            <person name="Ichikawa N."/>
        </authorList>
    </citation>
    <scope>NUCLEOTIDE SEQUENCE [LARGE SCALE GENOMIC DNA]</scope>
    <source>
        <strain evidence="7 10">NBRC 100333</strain>
    </source>
</reference>
<evidence type="ECO:0000313" key="10">
    <source>
        <dbReference type="Proteomes" id="UP000321514"/>
    </source>
</evidence>
<dbReference type="PRINTS" id="PR00039">
    <property type="entry name" value="HTHLYSR"/>
</dbReference>
<dbReference type="EMBL" id="FOIB01000004">
    <property type="protein sequence ID" value="SEU01805.1"/>
    <property type="molecule type" value="Genomic_DNA"/>
</dbReference>
<dbReference type="Gene3D" id="1.10.10.10">
    <property type="entry name" value="Winged helix-like DNA-binding domain superfamily/Winged helix DNA-binding domain"/>
    <property type="match status" value="1"/>
</dbReference>
<reference evidence="8 9" key="1">
    <citation type="submission" date="2016-10" db="EMBL/GenBank/DDBJ databases">
        <authorList>
            <person name="Varghese N."/>
            <person name="Submissions S."/>
        </authorList>
    </citation>
    <scope>NUCLEOTIDE SEQUENCE [LARGE SCALE GENOMIC DNA]</scope>
    <source>
        <strain evidence="8 9">DSM 16525</strain>
    </source>
</reference>
<keyword evidence="9" id="KW-1185">Reference proteome</keyword>
<name>A0A511SYL4_MYXFU</name>
<dbReference type="Pfam" id="PF00126">
    <property type="entry name" value="HTH_1"/>
    <property type="match status" value="1"/>
</dbReference>
<dbReference type="GO" id="GO:0003700">
    <property type="term" value="F:DNA-binding transcription factor activity"/>
    <property type="evidence" value="ECO:0007669"/>
    <property type="project" value="InterPro"/>
</dbReference>
<evidence type="ECO:0000256" key="3">
    <source>
        <dbReference type="ARBA" id="ARBA00023125"/>
    </source>
</evidence>
<evidence type="ECO:0000313" key="8">
    <source>
        <dbReference type="EMBL" id="SEU01805.1"/>
    </source>
</evidence>
<gene>
    <name evidence="7" type="ORF">MFU01_20330</name>
    <name evidence="8" type="ORF">SAMN05443572_104380</name>
</gene>
<evidence type="ECO:0000256" key="4">
    <source>
        <dbReference type="ARBA" id="ARBA00023163"/>
    </source>
</evidence>
<dbReference type="PANTHER" id="PTHR30346">
    <property type="entry name" value="TRANSCRIPTIONAL DUAL REGULATOR HCAR-RELATED"/>
    <property type="match status" value="1"/>
</dbReference>
<evidence type="ECO:0000256" key="5">
    <source>
        <dbReference type="SAM" id="MobiDB-lite"/>
    </source>
</evidence>
<dbReference type="InterPro" id="IPR005119">
    <property type="entry name" value="LysR_subst-bd"/>
</dbReference>
<dbReference type="InterPro" id="IPR000847">
    <property type="entry name" value="LysR_HTH_N"/>
</dbReference>
<dbReference type="GO" id="GO:0003677">
    <property type="term" value="F:DNA binding"/>
    <property type="evidence" value="ECO:0007669"/>
    <property type="project" value="UniProtKB-KW"/>
</dbReference>
<dbReference type="CDD" id="cd05466">
    <property type="entry name" value="PBP2_LTTR_substrate"/>
    <property type="match status" value="1"/>
</dbReference>
<evidence type="ECO:0000256" key="1">
    <source>
        <dbReference type="ARBA" id="ARBA00009437"/>
    </source>
</evidence>
<dbReference type="InterPro" id="IPR036388">
    <property type="entry name" value="WH-like_DNA-bd_sf"/>
</dbReference>
<dbReference type="RefSeq" id="WP_074953669.1">
    <property type="nucleotide sequence ID" value="NZ_BJXR01000020.1"/>
</dbReference>
<evidence type="ECO:0000256" key="2">
    <source>
        <dbReference type="ARBA" id="ARBA00023015"/>
    </source>
</evidence>
<dbReference type="PROSITE" id="PS50931">
    <property type="entry name" value="HTH_LYSR"/>
    <property type="match status" value="1"/>
</dbReference>
<evidence type="ECO:0000259" key="6">
    <source>
        <dbReference type="PROSITE" id="PS50931"/>
    </source>
</evidence>
<feature type="region of interest" description="Disordered" evidence="5">
    <location>
        <begin position="291"/>
        <end position="323"/>
    </location>
</feature>
<dbReference type="Gene3D" id="3.40.190.290">
    <property type="match status" value="1"/>
</dbReference>
<keyword evidence="4" id="KW-0804">Transcription</keyword>
<dbReference type="PANTHER" id="PTHR30346:SF28">
    <property type="entry name" value="HTH-TYPE TRANSCRIPTIONAL REGULATOR CYNR"/>
    <property type="match status" value="1"/>
</dbReference>
<dbReference type="InterPro" id="IPR036390">
    <property type="entry name" value="WH_DNA-bd_sf"/>
</dbReference>
<dbReference type="Proteomes" id="UP000321514">
    <property type="component" value="Unassembled WGS sequence"/>
</dbReference>
<dbReference type="OrthoDB" id="5317428at2"/>
<dbReference type="AlphaFoldDB" id="A0A511SYL4"/>
<organism evidence="7 10">
    <name type="scientific">Myxococcus fulvus</name>
    <dbReference type="NCBI Taxonomy" id="33"/>
    <lineage>
        <taxon>Bacteria</taxon>
        <taxon>Pseudomonadati</taxon>
        <taxon>Myxococcota</taxon>
        <taxon>Myxococcia</taxon>
        <taxon>Myxococcales</taxon>
        <taxon>Cystobacterineae</taxon>
        <taxon>Myxococcaceae</taxon>
        <taxon>Myxococcus</taxon>
    </lineage>
</organism>
<dbReference type="SUPFAM" id="SSF53850">
    <property type="entry name" value="Periplasmic binding protein-like II"/>
    <property type="match status" value="1"/>
</dbReference>
<keyword evidence="2" id="KW-0805">Transcription regulation</keyword>
<protein>
    <submittedName>
        <fullName evidence="8">DNA-binding transcriptional regulator, LysR family</fullName>
    </submittedName>
</protein>
<proteinExistence type="inferred from homology"/>
<sequence length="323" mass="36011">MDLDPRYLQTFFVVSRERGFSRAAAVLHRTQPAVSYQVRQLEEQLGAVLFDRTTRTLTLTDAGAKLHALCERFFDEFGRLARGLQAGDAPAEPLRIASVSGFGRYVLYPLLARERLAAPYSLRFPTAEQVFESLEDGACDVGFVYLPHVSSRLLTAPVWREQLVLVGPPGAKGKTFPRLEAFEDLTFVTYDECEYVFGKWFEGHYGRQPRSMRGTYHFEELEEVVSTVAAGHGWSILPDHCVAQAARQGTVVIAPAPGRKQVTNLIYSVQRANAPENPSALRLIDALRAAGEATAPRSKPRRRSSNPDTRSPRVASPRRTTTF</sequence>
<evidence type="ECO:0000313" key="9">
    <source>
        <dbReference type="Proteomes" id="UP000183760"/>
    </source>
</evidence>
<dbReference type="FunFam" id="1.10.10.10:FF:000001">
    <property type="entry name" value="LysR family transcriptional regulator"/>
    <property type="match status" value="1"/>
</dbReference>
<feature type="domain" description="HTH lysR-type" evidence="6">
    <location>
        <begin position="1"/>
        <end position="60"/>
    </location>
</feature>
<dbReference type="STRING" id="1334629.MFUL124B02_38305"/>
<comment type="caution">
    <text evidence="7">The sequence shown here is derived from an EMBL/GenBank/DDBJ whole genome shotgun (WGS) entry which is preliminary data.</text>
</comment>
<keyword evidence="3 8" id="KW-0238">DNA-binding</keyword>
<dbReference type="GO" id="GO:0032993">
    <property type="term" value="C:protein-DNA complex"/>
    <property type="evidence" value="ECO:0007669"/>
    <property type="project" value="TreeGrafter"/>
</dbReference>
<dbReference type="Pfam" id="PF03466">
    <property type="entry name" value="LysR_substrate"/>
    <property type="match status" value="1"/>
</dbReference>